<evidence type="ECO:0000256" key="2">
    <source>
        <dbReference type="ARBA" id="ARBA00022803"/>
    </source>
</evidence>
<name>A0A7L4ZJT8_9FLAO</name>
<dbReference type="GO" id="GO:0046813">
    <property type="term" value="P:receptor-mediated virion attachment to host cell"/>
    <property type="evidence" value="ECO:0007669"/>
    <property type="project" value="TreeGrafter"/>
</dbReference>
<dbReference type="InterPro" id="IPR019734">
    <property type="entry name" value="TPR_rpt"/>
</dbReference>
<dbReference type="Pfam" id="PF13432">
    <property type="entry name" value="TPR_16"/>
    <property type="match status" value="2"/>
</dbReference>
<dbReference type="InterPro" id="IPR011990">
    <property type="entry name" value="TPR-like_helical_dom_sf"/>
</dbReference>
<dbReference type="SMART" id="SM00028">
    <property type="entry name" value="TPR"/>
    <property type="match status" value="11"/>
</dbReference>
<keyword evidence="2 3" id="KW-0802">TPR repeat</keyword>
<proteinExistence type="predicted"/>
<dbReference type="GO" id="GO:0009279">
    <property type="term" value="C:cell outer membrane"/>
    <property type="evidence" value="ECO:0007669"/>
    <property type="project" value="TreeGrafter"/>
</dbReference>
<feature type="repeat" description="TPR" evidence="3">
    <location>
        <begin position="46"/>
        <end position="79"/>
    </location>
</feature>
<feature type="repeat" description="TPR" evidence="3">
    <location>
        <begin position="114"/>
        <end position="147"/>
    </location>
</feature>
<feature type="repeat" description="TPR" evidence="3">
    <location>
        <begin position="307"/>
        <end position="340"/>
    </location>
</feature>
<dbReference type="Gene3D" id="1.25.40.10">
    <property type="entry name" value="Tetratricopeptide repeat domain"/>
    <property type="match status" value="5"/>
</dbReference>
<dbReference type="EMBL" id="CP019288">
    <property type="protein sequence ID" value="QHI36466.1"/>
    <property type="molecule type" value="Genomic_DNA"/>
</dbReference>
<evidence type="ECO:0000256" key="1">
    <source>
        <dbReference type="ARBA" id="ARBA00022737"/>
    </source>
</evidence>
<dbReference type="PANTHER" id="PTHR44858:SF1">
    <property type="entry name" value="UDP-N-ACETYLGLUCOSAMINE--PEPTIDE N-ACETYLGLUCOSAMINYLTRANSFERASE SPINDLY-RELATED"/>
    <property type="match status" value="1"/>
</dbReference>
<dbReference type="KEGG" id="kan:IMCC3317_18290"/>
<feature type="repeat" description="TPR" evidence="3">
    <location>
        <begin position="182"/>
        <end position="215"/>
    </location>
</feature>
<evidence type="ECO:0000256" key="3">
    <source>
        <dbReference type="PROSITE-ProRule" id="PRU00339"/>
    </source>
</evidence>
<dbReference type="InterPro" id="IPR050498">
    <property type="entry name" value="Ycf3"/>
</dbReference>
<dbReference type="PANTHER" id="PTHR44858">
    <property type="entry name" value="TETRATRICOPEPTIDE REPEAT PROTEIN 6"/>
    <property type="match status" value="1"/>
</dbReference>
<feature type="repeat" description="TPR" evidence="3">
    <location>
        <begin position="440"/>
        <end position="473"/>
    </location>
</feature>
<dbReference type="SUPFAM" id="SSF48439">
    <property type="entry name" value="Protein prenylyltransferase"/>
    <property type="match status" value="1"/>
</dbReference>
<dbReference type="Pfam" id="PF13181">
    <property type="entry name" value="TPR_8"/>
    <property type="match status" value="4"/>
</dbReference>
<keyword evidence="5" id="KW-1185">Reference proteome</keyword>
<reference evidence="4 5" key="1">
    <citation type="journal article" date="2013" name="Int. J. Syst. Evol. Microbiol.">
        <title>Kordia antarctica sp. nov., isolated from Antarctic seawater.</title>
        <authorList>
            <person name="Baek K."/>
            <person name="Choi A."/>
            <person name="Kang I."/>
            <person name="Lee K."/>
            <person name="Cho J.C."/>
        </authorList>
    </citation>
    <scope>NUCLEOTIDE SEQUENCE [LARGE SCALE GENOMIC DNA]</scope>
    <source>
        <strain evidence="4 5">IMCC3317</strain>
    </source>
</reference>
<dbReference type="PROSITE" id="PS50005">
    <property type="entry name" value="TPR"/>
    <property type="match status" value="7"/>
</dbReference>
<feature type="repeat" description="TPR" evidence="3">
    <location>
        <begin position="216"/>
        <end position="249"/>
    </location>
</feature>
<accession>A0A7L4ZJT8</accession>
<dbReference type="SUPFAM" id="SSF48452">
    <property type="entry name" value="TPR-like"/>
    <property type="match status" value="1"/>
</dbReference>
<feature type="repeat" description="TPR" evidence="3">
    <location>
        <begin position="80"/>
        <end position="113"/>
    </location>
</feature>
<dbReference type="Proteomes" id="UP000464657">
    <property type="component" value="Chromosome"/>
</dbReference>
<evidence type="ECO:0000313" key="4">
    <source>
        <dbReference type="EMBL" id="QHI36466.1"/>
    </source>
</evidence>
<organism evidence="4 5">
    <name type="scientific">Kordia antarctica</name>
    <dbReference type="NCBI Taxonomy" id="1218801"/>
    <lineage>
        <taxon>Bacteria</taxon>
        <taxon>Pseudomonadati</taxon>
        <taxon>Bacteroidota</taxon>
        <taxon>Flavobacteriia</taxon>
        <taxon>Flavobacteriales</taxon>
        <taxon>Flavobacteriaceae</taxon>
        <taxon>Kordia</taxon>
    </lineage>
</organism>
<evidence type="ECO:0000313" key="5">
    <source>
        <dbReference type="Proteomes" id="UP000464657"/>
    </source>
</evidence>
<sequence length="591" mass="67131">MFFVTFTFGQSKEAYQKISDSLLNIGQKDELVHYFETELKKYPKNENVLRALGYAHIVKNNLDLGEKYYLEALKVNPKCARCYLNIGRIYSLRGDNKKALDYFDTAVQTDSNEALLYSYRGKLKEMLGDKFGALSDHNKAIKIDPNNPDSYIMRGLYNSNSGYPSSAISDLTKAITLAPKNYYPYFHRSSVYLNQRRVKEALKDINKAIEIDSSQSASYIGRAAIFYALQEYQKAINDYSKAISVDKNDYASYINRALIYYELEDLDASCADYSTLKSFIEDGTINDEAFITQINGAIQDICNSSKPSYYYQRGVGYYNKREYQKALDIYAIGLKKFPDDAMMLSFKGNTYLILNEFEKALACYSVSLKNKEKIKAEIKINPRFSGASSDKITSYYNGSLATIYLSISECNINLGRFNEAFTEINKGITVAPSIDGFNKEAYFNMRGYIYVTKKDYKRAINDFNESIKINKNYPLAYVNRAIAKVSSVEKIKFRSFSIYGNFNTQPLSIRWNSPTTSSFKKSESTLLAALSDCNTAIEIDNTLGFAFYIRGQIKQMLAEPDYCLDLLAAKELGITVDAQLLNNCIKAKGQK</sequence>
<gene>
    <name evidence="4" type="primary">lapB_2</name>
    <name evidence="4" type="ORF">IMCC3317_18290</name>
</gene>
<dbReference type="AlphaFoldDB" id="A0A7L4ZJT8"/>
<protein>
    <submittedName>
        <fullName evidence="4">Lipopolysaccharide assembly protein B</fullName>
    </submittedName>
</protein>
<keyword evidence="1" id="KW-0677">Repeat</keyword>